<dbReference type="AlphaFoldDB" id="A0A815MJS2"/>
<dbReference type="EMBL" id="CAJOBD010008848">
    <property type="protein sequence ID" value="CAF4122419.1"/>
    <property type="molecule type" value="Genomic_DNA"/>
</dbReference>
<evidence type="ECO:0000313" key="3">
    <source>
        <dbReference type="Proteomes" id="UP000663864"/>
    </source>
</evidence>
<dbReference type="EMBL" id="CAJNOT010004126">
    <property type="protein sequence ID" value="CAF1417322.1"/>
    <property type="molecule type" value="Genomic_DNA"/>
</dbReference>
<accession>A0A815MJS2</accession>
<gene>
    <name evidence="2" type="ORF">JBS370_LOCUS32691</name>
    <name evidence="1" type="ORF">ZHD862_LOCUS33799</name>
</gene>
<sequence length="281" mass="33202">MSDKFVPYHLRDINNPPAHLDNNQKLNWIPFDIPTAFYEIIYVNKYTTTETIQKSINHVRNCNEFTFYTKGEKSTKQLALIQIQTLFELIFTFRNNIYSWGPLRKEIYPAIVYQWFEWPIKTSVVNLQLKFADWYSWALSYCEMCSLSNRRNFIMNDINSEGQMNLLSKCTYHKSSSYRPNEPWTLQQALIYTIGMLIDKSITVNEWTTELDPMYSTLSALKRNKMIHYAIYDCFTATCLLRPVTLYWTFQQVTKINILDSFQALLSSTRANNNPTNTNIK</sequence>
<organism evidence="1 3">
    <name type="scientific">Rotaria sordida</name>
    <dbReference type="NCBI Taxonomy" id="392033"/>
    <lineage>
        <taxon>Eukaryota</taxon>
        <taxon>Metazoa</taxon>
        <taxon>Spiralia</taxon>
        <taxon>Gnathifera</taxon>
        <taxon>Rotifera</taxon>
        <taxon>Eurotatoria</taxon>
        <taxon>Bdelloidea</taxon>
        <taxon>Philodinida</taxon>
        <taxon>Philodinidae</taxon>
        <taxon>Rotaria</taxon>
    </lineage>
</organism>
<proteinExistence type="predicted"/>
<dbReference type="Proteomes" id="UP000663836">
    <property type="component" value="Unassembled WGS sequence"/>
</dbReference>
<reference evidence="1" key="1">
    <citation type="submission" date="2021-02" db="EMBL/GenBank/DDBJ databases">
        <authorList>
            <person name="Nowell W R."/>
        </authorList>
    </citation>
    <scope>NUCLEOTIDE SEQUENCE</scope>
</reference>
<dbReference type="Proteomes" id="UP000663864">
    <property type="component" value="Unassembled WGS sequence"/>
</dbReference>
<comment type="caution">
    <text evidence="1">The sequence shown here is derived from an EMBL/GenBank/DDBJ whole genome shotgun (WGS) entry which is preliminary data.</text>
</comment>
<protein>
    <submittedName>
        <fullName evidence="1">Uncharacterized protein</fullName>
    </submittedName>
</protein>
<evidence type="ECO:0000313" key="1">
    <source>
        <dbReference type="EMBL" id="CAF1417322.1"/>
    </source>
</evidence>
<name>A0A815MJS2_9BILA</name>
<evidence type="ECO:0000313" key="2">
    <source>
        <dbReference type="EMBL" id="CAF4122419.1"/>
    </source>
</evidence>